<dbReference type="Proteomes" id="UP000661607">
    <property type="component" value="Unassembled WGS sequence"/>
</dbReference>
<feature type="transmembrane region" description="Helical" evidence="1">
    <location>
        <begin position="6"/>
        <end position="25"/>
    </location>
</feature>
<gene>
    <name evidence="2" type="ORF">H4W81_002277</name>
</gene>
<keyword evidence="1" id="KW-1133">Transmembrane helix</keyword>
<accession>A0ABR9KCR0</accession>
<evidence type="ECO:0000313" key="3">
    <source>
        <dbReference type="Proteomes" id="UP000661607"/>
    </source>
</evidence>
<protein>
    <submittedName>
        <fullName evidence="2">Uncharacterized protein</fullName>
    </submittedName>
</protein>
<keyword evidence="1" id="KW-0812">Transmembrane</keyword>
<comment type="caution">
    <text evidence="2">The sequence shown here is derived from an EMBL/GenBank/DDBJ whole genome shotgun (WGS) entry which is preliminary data.</text>
</comment>
<name>A0ABR9KCR0_9ACTN</name>
<keyword evidence="1" id="KW-0472">Membrane</keyword>
<evidence type="ECO:0000256" key="1">
    <source>
        <dbReference type="SAM" id="Phobius"/>
    </source>
</evidence>
<keyword evidence="3" id="KW-1185">Reference proteome</keyword>
<dbReference type="RefSeq" id="WP_192774763.1">
    <property type="nucleotide sequence ID" value="NZ_BAAASY010000001.1"/>
</dbReference>
<sequence>MESSDGRVVLVIVIAMVLFFVGRRFQRTLDTWRGWGKAVKDAADAAGRITGARSAAWSAVRSMLLVGGATLAFIALVVNAIRSQ</sequence>
<evidence type="ECO:0000313" key="2">
    <source>
        <dbReference type="EMBL" id="MBE1559498.1"/>
    </source>
</evidence>
<organism evidence="2 3">
    <name type="scientific">Nonomuraea africana</name>
    <dbReference type="NCBI Taxonomy" id="46171"/>
    <lineage>
        <taxon>Bacteria</taxon>
        <taxon>Bacillati</taxon>
        <taxon>Actinomycetota</taxon>
        <taxon>Actinomycetes</taxon>
        <taxon>Streptosporangiales</taxon>
        <taxon>Streptosporangiaceae</taxon>
        <taxon>Nonomuraea</taxon>
    </lineage>
</organism>
<proteinExistence type="predicted"/>
<dbReference type="EMBL" id="JADBEF010000001">
    <property type="protein sequence ID" value="MBE1559498.1"/>
    <property type="molecule type" value="Genomic_DNA"/>
</dbReference>
<reference evidence="2 3" key="1">
    <citation type="submission" date="2020-10" db="EMBL/GenBank/DDBJ databases">
        <title>Sequencing the genomes of 1000 actinobacteria strains.</title>
        <authorList>
            <person name="Klenk H.-P."/>
        </authorList>
    </citation>
    <scope>NUCLEOTIDE SEQUENCE [LARGE SCALE GENOMIC DNA]</scope>
    <source>
        <strain evidence="2 3">DSM 43748</strain>
    </source>
</reference>
<feature type="transmembrane region" description="Helical" evidence="1">
    <location>
        <begin position="63"/>
        <end position="81"/>
    </location>
</feature>